<dbReference type="RefSeq" id="WP_013490124.1">
    <property type="nucleotide sequence ID" value="NC_014829.1"/>
</dbReference>
<dbReference type="NCBIfam" id="TIGR03930">
    <property type="entry name" value="WXG100_ESAT6"/>
    <property type="match status" value="1"/>
</dbReference>
<keyword evidence="4" id="KW-1185">Reference proteome</keyword>
<reference evidence="3 4" key="1">
    <citation type="submission" date="2010-12" db="EMBL/GenBank/DDBJ databases">
        <title>Complete sequence of Bacillus cellulosilyticus DSM 2522.</title>
        <authorList>
            <consortium name="US DOE Joint Genome Institute"/>
            <person name="Lucas S."/>
            <person name="Copeland A."/>
            <person name="Lapidus A."/>
            <person name="Cheng J.-F."/>
            <person name="Bruce D."/>
            <person name="Goodwin L."/>
            <person name="Pitluck S."/>
            <person name="Chertkov O."/>
            <person name="Detter J.C."/>
            <person name="Han C."/>
            <person name="Tapia R."/>
            <person name="Land M."/>
            <person name="Hauser L."/>
            <person name="Jeffries C."/>
            <person name="Kyrpides N."/>
            <person name="Ivanova N."/>
            <person name="Mikhailova N."/>
            <person name="Brumm P."/>
            <person name="Mead D."/>
            <person name="Woyke T."/>
        </authorList>
    </citation>
    <scope>NUCLEOTIDE SEQUENCE [LARGE SCALE GENOMIC DNA]</scope>
    <source>
        <strain evidence="4">ATCC 21833 / DSM 2522 / FERM P-1141 / JCM 9156 / N-4</strain>
    </source>
</reference>
<protein>
    <recommendedName>
        <fullName evidence="1">ESAT-6-like protein</fullName>
    </recommendedName>
</protein>
<evidence type="ECO:0000313" key="4">
    <source>
        <dbReference type="Proteomes" id="UP000001401"/>
    </source>
</evidence>
<dbReference type="InterPro" id="IPR036689">
    <property type="entry name" value="ESAT-6-like_sf"/>
</dbReference>
<dbReference type="InterPro" id="IPR010310">
    <property type="entry name" value="T7SS_ESAT-6-like"/>
</dbReference>
<dbReference type="HOGENOM" id="CLU_180760_0_0_9"/>
<dbReference type="eggNOG" id="ENOG5033261">
    <property type="taxonomic scope" value="Bacteria"/>
</dbReference>
<dbReference type="NCBIfam" id="NF035934">
    <property type="entry name" value="ESAT6_2"/>
    <property type="match status" value="1"/>
</dbReference>
<dbReference type="KEGG" id="bco:Bcell_3552"/>
<evidence type="ECO:0000256" key="2">
    <source>
        <dbReference type="SAM" id="Coils"/>
    </source>
</evidence>
<keyword evidence="2" id="KW-0175">Coiled coil</keyword>
<sequence>MAVEGIKITLGEVTKTANQIRTLNQSLSSNLEEIKKEMNTLSQTWQSDASNTIRTNFNALSPRFEEYRQVVDSYAKFLDNTVTNYNSAETAINNNANAFK</sequence>
<dbReference type="Gene3D" id="1.10.287.1060">
    <property type="entry name" value="ESAT-6-like"/>
    <property type="match status" value="1"/>
</dbReference>
<dbReference type="SUPFAM" id="SSF140453">
    <property type="entry name" value="EsxAB dimer-like"/>
    <property type="match status" value="1"/>
</dbReference>
<gene>
    <name evidence="3" type="ordered locus">Bcell_3552</name>
</gene>
<evidence type="ECO:0000313" key="3">
    <source>
        <dbReference type="EMBL" id="ADU31793.1"/>
    </source>
</evidence>
<organism evidence="3 4">
    <name type="scientific">Evansella cellulosilytica (strain ATCC 21833 / DSM 2522 / FERM P-1141 / JCM 9156 / N-4)</name>
    <name type="common">Bacillus cellulosilyticus</name>
    <dbReference type="NCBI Taxonomy" id="649639"/>
    <lineage>
        <taxon>Bacteria</taxon>
        <taxon>Bacillati</taxon>
        <taxon>Bacillota</taxon>
        <taxon>Bacilli</taxon>
        <taxon>Bacillales</taxon>
        <taxon>Bacillaceae</taxon>
        <taxon>Evansella</taxon>
    </lineage>
</organism>
<dbReference type="Proteomes" id="UP000001401">
    <property type="component" value="Chromosome"/>
</dbReference>
<name>E6TRG3_EVAC2</name>
<dbReference type="EMBL" id="CP002394">
    <property type="protein sequence ID" value="ADU31793.1"/>
    <property type="molecule type" value="Genomic_DNA"/>
</dbReference>
<dbReference type="AlphaFoldDB" id="E6TRG3"/>
<feature type="coiled-coil region" evidence="2">
    <location>
        <begin position="17"/>
        <end position="44"/>
    </location>
</feature>
<dbReference type="STRING" id="649639.Bcell_3552"/>
<accession>E6TRG3</accession>
<proteinExistence type="inferred from homology"/>
<comment type="similarity">
    <text evidence="1">Belongs to the WXG100 family.</text>
</comment>
<evidence type="ECO:0000256" key="1">
    <source>
        <dbReference type="RuleBase" id="RU362001"/>
    </source>
</evidence>
<dbReference type="Pfam" id="PF06013">
    <property type="entry name" value="WXG100"/>
    <property type="match status" value="1"/>
</dbReference>
<dbReference type="OrthoDB" id="1911041at2"/>